<evidence type="ECO:0000313" key="3">
    <source>
        <dbReference type="Proteomes" id="UP000674318"/>
    </source>
</evidence>
<evidence type="ECO:0000313" key="2">
    <source>
        <dbReference type="EMBL" id="KAG5496251.1"/>
    </source>
</evidence>
<dbReference type="OrthoDB" id="243665at2759"/>
<evidence type="ECO:0000256" key="1">
    <source>
        <dbReference type="SAM" id="MobiDB-lite"/>
    </source>
</evidence>
<comment type="caution">
    <text evidence="2">The sequence shown here is derived from an EMBL/GenBank/DDBJ whole genome shotgun (WGS) entry which is preliminary data.</text>
</comment>
<gene>
    <name evidence="2" type="ORF">JKF63_02552</name>
</gene>
<sequence>MRLLKHSRVLAGVALQTTTHRAITKGGLPEGANKRRSRPTIGQADVSRATIANKSDQNVFKALGRAERTHGGGTEATPPALSSSVQWVERTLHYDAAKVQHLANVFSGVEAAKERPRTAVSVEQQLHRPQQRDSAVATARDREKGDGRIARSRVRRCSATSASATNAIPQGPSQKSKAFQMSTLASALLALAPSSFTGLAHDLVRVHMALNNSSTGALPQGPSSNDAAEVLTSLLDTSRLAHYMKDPCAAPIRLSSEDMSSAASTATLHALSILASAFEASIVAFRRASVAVAPEARTAPPGKAERQVSEQKEGDQEGLQTATAWCRERVCAYIGLLTEFLHAFTAALSALASPSLPASTATFTRIDLLLLAVFSLMKAAEVCAYSAGMPPPTDRGAPASVNEFSPERVADQLQRLCLQTSVVLSRLSSPSVTRSLMSCKRQLVPFYAPSSFLLLRQQEKKLLMQMRVVSTEPAFAGCVSALQSMMLVYAVSILTCGIAVERATMKAGSSDAARSSNGEVPARLKGAAGAHLEGDAAAPRCLTEDEKVRMARYVEKLWAEIKPGQVISAAEMGHLQHRTVHTALNVSLATWWRAAARASVSSSPPRPYWNQRPDHIAILLCCYIALLAECRATLPTLPDNSSVRAASLSSTSTTASPVPPNLAWFVPFHSRLIRVGLDLQLEATVRGALHLGIEPRAPPTPETPIMMWVASRRAQRLRRRGAPGTAEEEATPGEVGGMDASWARVYRLCGGVRVAATELLYCAIAEVCCRVKETPLSRVCGSPLNPPQQPSKQCTPSAAVSTTGHHMHGGQALASALVSSVSRMFFSLLRVQYLFGYYTDATYTNWVAEEECRRVYAACIGVLVWLRELAAPFSASVGEHQGTRLVQPSSDVVNDAQPQREPLTEKWQVCGTTSAIALDGAFFFAYFLYHWDGKAAGQPSGTSAGGIESQRSGLDAALASDGVVTTRPCPSMGPLLTDVTAVEYTKEVLFQLQHDTARQLQHLRATDRLHHFTGELRDKVRLLEDSLLRQRHVSSTLSVVQAHCKQPTLLWMPLSQVQEMVFLFHQHPQLFRVVEQAGSLNAHKAAEEGDGGAAAPSDGLRQYANVRVGDITCTFARLHGYLVKRLHVLSGILREYRSILLESSSDGAIGSYTVSEDHSASVKALTPSSLRGWLLENATHSPQLEVHRRNNYQWAHAWAVQLHEEFTRLPSQMEGAARWTSGVMRTLDRMERTMNDTYRQGLFFNVVKSQKQYREVQRACVGTRSLLQAAGAAPVDATEGKNTGEPRVLDLLVVRDCERVPLGVVLDGDARVRRVQMKVLRPATMTDSGFEAEGDLLESPFGHALVQQQHQQEKCCGPQVPSCSSGITDVVGWRVLRVDGNAVSTGREVATQVRGKTVFTITLQSCTPLG</sequence>
<dbReference type="EMBL" id="JAFJZO010000032">
    <property type="protein sequence ID" value="KAG5496251.1"/>
    <property type="molecule type" value="Genomic_DNA"/>
</dbReference>
<dbReference type="RefSeq" id="XP_067754734.1">
    <property type="nucleotide sequence ID" value="XM_067898577.1"/>
</dbReference>
<feature type="region of interest" description="Disordered" evidence="1">
    <location>
        <begin position="783"/>
        <end position="805"/>
    </location>
</feature>
<accession>A0A836L2H6</accession>
<dbReference type="Proteomes" id="UP000674318">
    <property type="component" value="Chromosome 32"/>
</dbReference>
<feature type="region of interest" description="Disordered" evidence="1">
    <location>
        <begin position="295"/>
        <end position="317"/>
    </location>
</feature>
<feature type="compositionally biased region" description="Basic and acidic residues" evidence="1">
    <location>
        <begin position="303"/>
        <end position="315"/>
    </location>
</feature>
<dbReference type="KEGG" id="phet:94288654"/>
<proteinExistence type="predicted"/>
<feature type="compositionally biased region" description="Polar residues" evidence="1">
    <location>
        <begin position="790"/>
        <end position="804"/>
    </location>
</feature>
<organism evidence="2 3">
    <name type="scientific">Porcisia hertigi</name>
    <dbReference type="NCBI Taxonomy" id="2761500"/>
    <lineage>
        <taxon>Eukaryota</taxon>
        <taxon>Discoba</taxon>
        <taxon>Euglenozoa</taxon>
        <taxon>Kinetoplastea</taxon>
        <taxon>Metakinetoplastina</taxon>
        <taxon>Trypanosomatida</taxon>
        <taxon>Trypanosomatidae</taxon>
        <taxon>Leishmaniinae</taxon>
        <taxon>Porcisia</taxon>
    </lineage>
</organism>
<feature type="compositionally biased region" description="Basic and acidic residues" evidence="1">
    <location>
        <begin position="139"/>
        <end position="149"/>
    </location>
</feature>
<keyword evidence="3" id="KW-1185">Reference proteome</keyword>
<protein>
    <submittedName>
        <fullName evidence="2">Uncharacterized protein</fullName>
    </submittedName>
</protein>
<name>A0A836L2H6_9TRYP</name>
<feature type="compositionally biased region" description="Polar residues" evidence="1">
    <location>
        <begin position="158"/>
        <end position="174"/>
    </location>
</feature>
<feature type="region of interest" description="Disordered" evidence="1">
    <location>
        <begin position="122"/>
        <end position="174"/>
    </location>
</feature>
<reference evidence="2 3" key="1">
    <citation type="submission" date="2021-02" db="EMBL/GenBank/DDBJ databases">
        <title>Porcisia hertigi Genome sequencing and assembly.</title>
        <authorList>
            <person name="Almutairi H."/>
            <person name="Gatherer D."/>
        </authorList>
    </citation>
    <scope>NUCLEOTIDE SEQUENCE [LARGE SCALE GENOMIC DNA]</scope>
    <source>
        <strain evidence="2 3">C119</strain>
    </source>
</reference>
<dbReference type="GeneID" id="94288654"/>
<feature type="region of interest" description="Disordered" evidence="1">
    <location>
        <begin position="24"/>
        <end position="43"/>
    </location>
</feature>